<dbReference type="Proteomes" id="UP000663866">
    <property type="component" value="Unassembled WGS sequence"/>
</dbReference>
<keyword evidence="3" id="KW-1185">Reference proteome</keyword>
<sequence>KNIVQSGIMFIPPVALPYGNKIKRINTLEFDRAQHERARSSKPRSPSRHNTYHEQAHIIKMNP</sequence>
<proteinExistence type="predicted"/>
<evidence type="ECO:0000313" key="3">
    <source>
        <dbReference type="Proteomes" id="UP000663866"/>
    </source>
</evidence>
<protein>
    <submittedName>
        <fullName evidence="2">Uncharacterized protein</fullName>
    </submittedName>
</protein>
<name>A0A820W8Q4_9BILA</name>
<evidence type="ECO:0000256" key="1">
    <source>
        <dbReference type="SAM" id="MobiDB-lite"/>
    </source>
</evidence>
<feature type="region of interest" description="Disordered" evidence="1">
    <location>
        <begin position="32"/>
        <end position="63"/>
    </location>
</feature>
<gene>
    <name evidence="2" type="ORF">OVN521_LOCUS41446</name>
</gene>
<comment type="caution">
    <text evidence="2">The sequence shown here is derived from an EMBL/GenBank/DDBJ whole genome shotgun (WGS) entry which is preliminary data.</text>
</comment>
<evidence type="ECO:0000313" key="2">
    <source>
        <dbReference type="EMBL" id="CAF4513397.1"/>
    </source>
</evidence>
<dbReference type="AlphaFoldDB" id="A0A820W8Q4"/>
<reference evidence="2" key="1">
    <citation type="submission" date="2021-02" db="EMBL/GenBank/DDBJ databases">
        <authorList>
            <person name="Nowell W R."/>
        </authorList>
    </citation>
    <scope>NUCLEOTIDE SEQUENCE</scope>
</reference>
<dbReference type="EMBL" id="CAJOBG010055150">
    <property type="protein sequence ID" value="CAF4513397.1"/>
    <property type="molecule type" value="Genomic_DNA"/>
</dbReference>
<feature type="non-terminal residue" evidence="2">
    <location>
        <position position="1"/>
    </location>
</feature>
<organism evidence="2 3">
    <name type="scientific">Rotaria magnacalcarata</name>
    <dbReference type="NCBI Taxonomy" id="392030"/>
    <lineage>
        <taxon>Eukaryota</taxon>
        <taxon>Metazoa</taxon>
        <taxon>Spiralia</taxon>
        <taxon>Gnathifera</taxon>
        <taxon>Rotifera</taxon>
        <taxon>Eurotatoria</taxon>
        <taxon>Bdelloidea</taxon>
        <taxon>Philodinida</taxon>
        <taxon>Philodinidae</taxon>
        <taxon>Rotaria</taxon>
    </lineage>
</organism>
<accession>A0A820W8Q4</accession>